<evidence type="ECO:0000313" key="6">
    <source>
        <dbReference type="EMBL" id="MBS3678782.1"/>
    </source>
</evidence>
<dbReference type="SUPFAM" id="SSF46955">
    <property type="entry name" value="Putative DNA-binding domain"/>
    <property type="match status" value="1"/>
</dbReference>
<evidence type="ECO:0000313" key="7">
    <source>
        <dbReference type="Proteomes" id="UP000681870"/>
    </source>
</evidence>
<gene>
    <name evidence="6" type="ORF">KGF86_00990</name>
</gene>
<dbReference type="Gene3D" id="1.10.1660.10">
    <property type="match status" value="1"/>
</dbReference>
<dbReference type="PROSITE" id="PS50937">
    <property type="entry name" value="HTH_MERR_2"/>
    <property type="match status" value="1"/>
</dbReference>
<evidence type="ECO:0000256" key="4">
    <source>
        <dbReference type="ARBA" id="ARBA00023163"/>
    </source>
</evidence>
<proteinExistence type="predicted"/>
<dbReference type="InterPro" id="IPR047057">
    <property type="entry name" value="MerR_fam"/>
</dbReference>
<dbReference type="Pfam" id="PF13411">
    <property type="entry name" value="MerR_1"/>
    <property type="match status" value="1"/>
</dbReference>
<reference evidence="6 7" key="1">
    <citation type="submission" date="2021-05" db="EMBL/GenBank/DDBJ databases">
        <title>Ornithinibacillus massiliensis sp. nov.</title>
        <authorList>
            <person name="Iwaza R."/>
            <person name="Lagier J.-C."/>
            <person name="Raoult D."/>
        </authorList>
    </citation>
    <scope>NUCLEOTIDE SEQUENCE [LARGE SCALE GENOMIC DNA]</scope>
    <source>
        <strain evidence="6 7">Marseille-P3601</strain>
    </source>
</reference>
<dbReference type="InterPro" id="IPR000551">
    <property type="entry name" value="MerR-type_HTH_dom"/>
</dbReference>
<protein>
    <submittedName>
        <fullName evidence="6">MerR family transcriptional regulator</fullName>
    </submittedName>
</protein>
<sequence>MDKLKISQVAKAANVNVETVKYYVKRGLLSKPERNRAGYRLFSKSVIDDILLIKKAQEIGFTLNEIKHLLALIKQDDYFPTDAMYTFAMDKIKDINDTISRLEQFRSLLELAASQASQPFPRSKRDCPVLNKIRKG</sequence>
<evidence type="ECO:0000256" key="1">
    <source>
        <dbReference type="ARBA" id="ARBA00022491"/>
    </source>
</evidence>
<evidence type="ECO:0000256" key="2">
    <source>
        <dbReference type="ARBA" id="ARBA00023015"/>
    </source>
</evidence>
<dbReference type="Proteomes" id="UP000681870">
    <property type="component" value="Unassembled WGS sequence"/>
</dbReference>
<dbReference type="PANTHER" id="PTHR30204">
    <property type="entry name" value="REDOX-CYCLING DRUG-SENSING TRANSCRIPTIONAL ACTIVATOR SOXR"/>
    <property type="match status" value="1"/>
</dbReference>
<dbReference type="PANTHER" id="PTHR30204:SF69">
    <property type="entry name" value="MERR-FAMILY TRANSCRIPTIONAL REGULATOR"/>
    <property type="match status" value="1"/>
</dbReference>
<feature type="domain" description="HTH merR-type" evidence="5">
    <location>
        <begin position="3"/>
        <end position="72"/>
    </location>
</feature>
<comment type="caution">
    <text evidence="6">The sequence shown here is derived from an EMBL/GenBank/DDBJ whole genome shotgun (WGS) entry which is preliminary data.</text>
</comment>
<keyword evidence="7" id="KW-1185">Reference proteome</keyword>
<keyword evidence="3" id="KW-0238">DNA-binding</keyword>
<keyword evidence="2" id="KW-0805">Transcription regulation</keyword>
<accession>A0ABS5MA17</accession>
<dbReference type="InterPro" id="IPR009061">
    <property type="entry name" value="DNA-bd_dom_put_sf"/>
</dbReference>
<keyword evidence="4" id="KW-0804">Transcription</keyword>
<dbReference type="EMBL" id="JAGXBY010000001">
    <property type="protein sequence ID" value="MBS3678782.1"/>
    <property type="molecule type" value="Genomic_DNA"/>
</dbReference>
<keyword evidence="1" id="KW-0678">Repressor</keyword>
<evidence type="ECO:0000259" key="5">
    <source>
        <dbReference type="PROSITE" id="PS50937"/>
    </source>
</evidence>
<name>A0ABS5MA17_9BACI</name>
<dbReference type="PRINTS" id="PR00040">
    <property type="entry name" value="HTHMERR"/>
</dbReference>
<dbReference type="SMART" id="SM00422">
    <property type="entry name" value="HTH_MERR"/>
    <property type="match status" value="1"/>
</dbReference>
<evidence type="ECO:0000256" key="3">
    <source>
        <dbReference type="ARBA" id="ARBA00023125"/>
    </source>
</evidence>
<organism evidence="6 7">
    <name type="scientific">Ornithinibacillus massiliensis</name>
    <dbReference type="NCBI Taxonomy" id="1944633"/>
    <lineage>
        <taxon>Bacteria</taxon>
        <taxon>Bacillati</taxon>
        <taxon>Bacillota</taxon>
        <taxon>Bacilli</taxon>
        <taxon>Bacillales</taxon>
        <taxon>Bacillaceae</taxon>
        <taxon>Ornithinibacillus</taxon>
    </lineage>
</organism>